<evidence type="ECO:0000256" key="1">
    <source>
        <dbReference type="SAM" id="Coils"/>
    </source>
</evidence>
<evidence type="ECO:0000313" key="3">
    <source>
        <dbReference type="Proteomes" id="UP001153292"/>
    </source>
</evidence>
<keyword evidence="3" id="KW-1185">Reference proteome</keyword>
<gene>
    <name evidence="2" type="ORF">CHILSU_LOCUS6381</name>
</gene>
<feature type="coiled-coil region" evidence="1">
    <location>
        <begin position="101"/>
        <end position="128"/>
    </location>
</feature>
<organism evidence="2 3">
    <name type="scientific">Chilo suppressalis</name>
    <name type="common">Asiatic rice borer moth</name>
    <dbReference type="NCBI Taxonomy" id="168631"/>
    <lineage>
        <taxon>Eukaryota</taxon>
        <taxon>Metazoa</taxon>
        <taxon>Ecdysozoa</taxon>
        <taxon>Arthropoda</taxon>
        <taxon>Hexapoda</taxon>
        <taxon>Insecta</taxon>
        <taxon>Pterygota</taxon>
        <taxon>Neoptera</taxon>
        <taxon>Endopterygota</taxon>
        <taxon>Lepidoptera</taxon>
        <taxon>Glossata</taxon>
        <taxon>Ditrysia</taxon>
        <taxon>Pyraloidea</taxon>
        <taxon>Crambidae</taxon>
        <taxon>Crambinae</taxon>
        <taxon>Chilo</taxon>
    </lineage>
</organism>
<protein>
    <submittedName>
        <fullName evidence="2">Uncharacterized protein</fullName>
    </submittedName>
</protein>
<dbReference type="EMBL" id="OU963915">
    <property type="protein sequence ID" value="CAH0403119.1"/>
    <property type="molecule type" value="Genomic_DNA"/>
</dbReference>
<name>A0ABN8BAI8_CHISP</name>
<proteinExistence type="predicted"/>
<evidence type="ECO:0000313" key="2">
    <source>
        <dbReference type="EMBL" id="CAH0403119.1"/>
    </source>
</evidence>
<sequence>MSESKLSSDEVPIKFTEWLLAIGCSPEKVPTVDKVAQMCRGQYYMVWRSLIEHVEPKDIIRQKRLQVFCDDVRKWKRKNTFRYQKHSDAVIPDEIALWQQHHDIKEKVANVEARIDERQKNLNQLMDKISTKLSHRNLSRQRVQDIQRRVWLLQQVTEELDAKKQNLEETRTIANSLCLAEEDIDVHSKLDKYISSLRLSPAPMLTANPAASSTVVSTFGDISYSEEHQSWLTKCRGDALWTQLYERRAGLIAMLTNEALVHKPHNDGSNPERVLSHTASMHGSLALEAMKSRAHIRQTRKRLAIAVSELNNYLTGEACELLVLQCERTRAAARVNTLRNLLADLTSRTGIFDASAQENAIDNGHSTVRQIAAIDKSIESKKKDLQKLLTSLATTEKKIQNVRECLTAIFNGFHKESLPFQHDISRGQGDLPQDSIAALCQFYDERCEARKNKMELSLNFDVSGNSDSEDNRPPKFADELKIYLRQFNLEKNRKLILDSGEKIWIFETLRASVTRLQAYWLENDLPCTLLCPAESLSRNLEMLVEHIRSKKELEIIREAVENGINQPKMNIDLSFKSKEENIIDKIKKRLNENILNLQKTNKTLDGGQENLSFWADNEVKKFISRNRTVEGKTYNDYESNYMESVRLSS</sequence>
<reference evidence="2" key="1">
    <citation type="submission" date="2021-12" db="EMBL/GenBank/DDBJ databases">
        <authorList>
            <person name="King R."/>
        </authorList>
    </citation>
    <scope>NUCLEOTIDE SEQUENCE</scope>
</reference>
<keyword evidence="1" id="KW-0175">Coiled coil</keyword>
<accession>A0ABN8BAI8</accession>
<dbReference type="Proteomes" id="UP001153292">
    <property type="component" value="Chromosome 22"/>
</dbReference>